<dbReference type="GO" id="GO:0016491">
    <property type="term" value="F:oxidoreductase activity"/>
    <property type="evidence" value="ECO:0007669"/>
    <property type="project" value="UniProtKB-KW"/>
</dbReference>
<dbReference type="InterPro" id="IPR036291">
    <property type="entry name" value="NAD(P)-bd_dom_sf"/>
</dbReference>
<dbReference type="Gene3D" id="3.40.50.720">
    <property type="entry name" value="NAD(P)-binding Rossmann-like Domain"/>
    <property type="match status" value="1"/>
</dbReference>
<dbReference type="Proteomes" id="UP000076871">
    <property type="component" value="Unassembled WGS sequence"/>
</dbReference>
<dbReference type="RefSeq" id="XP_040763380.1">
    <property type="nucleotide sequence ID" value="XM_040911611.1"/>
</dbReference>
<dbReference type="FunCoup" id="A0A165DU66">
    <property type="interactions" value="157"/>
</dbReference>
<protein>
    <submittedName>
        <fullName evidence="4">NAD(P)-binding protein</fullName>
    </submittedName>
</protein>
<gene>
    <name evidence="4" type="ORF">LAESUDRAFT_750553</name>
</gene>
<name>A0A165DU66_9APHY</name>
<dbReference type="Pfam" id="PF00106">
    <property type="entry name" value="adh_short"/>
    <property type="match status" value="1"/>
</dbReference>
<keyword evidence="2" id="KW-0521">NADP</keyword>
<accession>A0A165DU66</accession>
<dbReference type="SUPFAM" id="SSF51735">
    <property type="entry name" value="NAD(P)-binding Rossmann-fold domains"/>
    <property type="match status" value="1"/>
</dbReference>
<evidence type="ECO:0000256" key="3">
    <source>
        <dbReference type="ARBA" id="ARBA00023002"/>
    </source>
</evidence>
<dbReference type="AlphaFoldDB" id="A0A165DU66"/>
<dbReference type="InterPro" id="IPR002347">
    <property type="entry name" value="SDR_fam"/>
</dbReference>
<evidence type="ECO:0000313" key="4">
    <source>
        <dbReference type="EMBL" id="KZT05640.1"/>
    </source>
</evidence>
<sequence length="331" mass="36046">MGTQLSFLRPSRAWCFYVENFPPKPQWSTEQIPDLSGKVVIVTGANTGLGYESALALALHGAKVYVTARSKDKGLPAVETINSKVAAATEGPKSGQAAFLYMDLDDLQSVKAAADEFKAKESRLDILMNNAGVMMPPEGTKSKTGLEVQFAVNVLGPFVFTRLLLPILIHTAQTSESGTTRVITLGSFAHFGAPPGGVRLDKLDSGTLFERYAQSKLADMIYSKELAHRYTDSGIISISVSPGNIKTALWHHQTSFFTPNTFLTKYPVSMGILTQLYAATSPDITKADSGEYFRPWATKGQPVRDEADDPVLATKLWEWCEEQMKEAGISA</sequence>
<dbReference type="OrthoDB" id="191139at2759"/>
<dbReference type="GeneID" id="63828639"/>
<dbReference type="EMBL" id="KV427629">
    <property type="protein sequence ID" value="KZT05640.1"/>
    <property type="molecule type" value="Genomic_DNA"/>
</dbReference>
<dbReference type="STRING" id="1314785.A0A165DU66"/>
<dbReference type="InParanoid" id="A0A165DU66"/>
<comment type="similarity">
    <text evidence="1">Belongs to the short-chain dehydrogenases/reductases (SDR) family.</text>
</comment>
<evidence type="ECO:0000256" key="2">
    <source>
        <dbReference type="ARBA" id="ARBA00022857"/>
    </source>
</evidence>
<evidence type="ECO:0000256" key="1">
    <source>
        <dbReference type="ARBA" id="ARBA00006484"/>
    </source>
</evidence>
<organism evidence="4 5">
    <name type="scientific">Laetiporus sulphureus 93-53</name>
    <dbReference type="NCBI Taxonomy" id="1314785"/>
    <lineage>
        <taxon>Eukaryota</taxon>
        <taxon>Fungi</taxon>
        <taxon>Dikarya</taxon>
        <taxon>Basidiomycota</taxon>
        <taxon>Agaricomycotina</taxon>
        <taxon>Agaricomycetes</taxon>
        <taxon>Polyporales</taxon>
        <taxon>Laetiporus</taxon>
    </lineage>
</organism>
<dbReference type="PRINTS" id="PR00081">
    <property type="entry name" value="GDHRDH"/>
</dbReference>
<dbReference type="PANTHER" id="PTHR24320:SF236">
    <property type="entry name" value="SHORT-CHAIN DEHYDROGENASE-RELATED"/>
    <property type="match status" value="1"/>
</dbReference>
<evidence type="ECO:0000313" key="5">
    <source>
        <dbReference type="Proteomes" id="UP000076871"/>
    </source>
</evidence>
<keyword evidence="5" id="KW-1185">Reference proteome</keyword>
<keyword evidence="3" id="KW-0560">Oxidoreductase</keyword>
<dbReference type="PANTHER" id="PTHR24320">
    <property type="entry name" value="RETINOL DEHYDROGENASE"/>
    <property type="match status" value="1"/>
</dbReference>
<reference evidence="4 5" key="1">
    <citation type="journal article" date="2016" name="Mol. Biol. Evol.">
        <title>Comparative Genomics of Early-Diverging Mushroom-Forming Fungi Provides Insights into the Origins of Lignocellulose Decay Capabilities.</title>
        <authorList>
            <person name="Nagy L.G."/>
            <person name="Riley R."/>
            <person name="Tritt A."/>
            <person name="Adam C."/>
            <person name="Daum C."/>
            <person name="Floudas D."/>
            <person name="Sun H."/>
            <person name="Yadav J.S."/>
            <person name="Pangilinan J."/>
            <person name="Larsson K.H."/>
            <person name="Matsuura K."/>
            <person name="Barry K."/>
            <person name="Labutti K."/>
            <person name="Kuo R."/>
            <person name="Ohm R.A."/>
            <person name="Bhattacharya S.S."/>
            <person name="Shirouzu T."/>
            <person name="Yoshinaga Y."/>
            <person name="Martin F.M."/>
            <person name="Grigoriev I.V."/>
            <person name="Hibbett D.S."/>
        </authorList>
    </citation>
    <scope>NUCLEOTIDE SEQUENCE [LARGE SCALE GENOMIC DNA]</scope>
    <source>
        <strain evidence="4 5">93-53</strain>
    </source>
</reference>
<proteinExistence type="inferred from homology"/>